<sequence>MGDNELKRRLEQRINDSVLSGWNADEFGKRHTMPCISFRDYMELCLYDELDGYYRGGNVRIGKKGDFYTSSAIGAVMAGSLASYIVNYRLGHGGPFRLMEWGAGTGRLSAQIAQACLSSDPEWMQKVSLILVDDNPVHRETAVEELESAGIGGMQTAILPSAEAWAMDWNGPTVVIANELLDALPVHRVQRVQGELHELGVARDGANGGFQYVWMRITDERIEHTLERSGIILRKGQITEVNLAAEDWLRMLGSKLERGRLILIDYGHEAQEYAAEHRMFGTLLCYWKHQASDNPLVRPGEQDITAHVNFTQIRQAAERLGWKTVYNASQKQFLLDNGIMDMLRQHDGQDPFGAEARMNRAVRQLLLSDQMSETFKVMVLEKSE</sequence>
<dbReference type="Pfam" id="PF02636">
    <property type="entry name" value="Methyltransf_28"/>
    <property type="match status" value="1"/>
</dbReference>
<dbReference type="EMBL" id="JAUSSU010000004">
    <property type="protein sequence ID" value="MDQ0112852.1"/>
    <property type="molecule type" value="Genomic_DNA"/>
</dbReference>
<dbReference type="InterPro" id="IPR003788">
    <property type="entry name" value="NDUFAF7"/>
</dbReference>
<dbReference type="PANTHER" id="PTHR12049">
    <property type="entry name" value="PROTEIN ARGININE METHYLTRANSFERASE NDUFAF7, MITOCHONDRIAL"/>
    <property type="match status" value="1"/>
</dbReference>
<reference evidence="3 4" key="1">
    <citation type="submission" date="2023-07" db="EMBL/GenBank/DDBJ databases">
        <title>Sorghum-associated microbial communities from plants grown in Nebraska, USA.</title>
        <authorList>
            <person name="Schachtman D."/>
        </authorList>
    </citation>
    <scope>NUCLEOTIDE SEQUENCE [LARGE SCALE GENOMIC DNA]</scope>
    <source>
        <strain evidence="3 4">CC482</strain>
    </source>
</reference>
<gene>
    <name evidence="3" type="ORF">J2T15_002287</name>
</gene>
<evidence type="ECO:0000256" key="2">
    <source>
        <dbReference type="ARBA" id="ARBA00022679"/>
    </source>
</evidence>
<protein>
    <submittedName>
        <fullName evidence="3">SAM-dependent MidA family methyltransferase</fullName>
    </submittedName>
</protein>
<comment type="caution">
    <text evidence="3">The sequence shown here is derived from an EMBL/GenBank/DDBJ whole genome shotgun (WGS) entry which is preliminary data.</text>
</comment>
<keyword evidence="4" id="KW-1185">Reference proteome</keyword>
<dbReference type="SUPFAM" id="SSF53335">
    <property type="entry name" value="S-adenosyl-L-methionine-dependent methyltransferases"/>
    <property type="match status" value="1"/>
</dbReference>
<dbReference type="Gene3D" id="3.40.50.12710">
    <property type="match status" value="1"/>
</dbReference>
<dbReference type="InterPro" id="IPR029063">
    <property type="entry name" value="SAM-dependent_MTases_sf"/>
</dbReference>
<dbReference type="GO" id="GO:0008168">
    <property type="term" value="F:methyltransferase activity"/>
    <property type="evidence" value="ECO:0007669"/>
    <property type="project" value="UniProtKB-KW"/>
</dbReference>
<name>A0ABT9TZN9_PAEHA</name>
<organism evidence="3 4">
    <name type="scientific">Paenibacillus harenae</name>
    <dbReference type="NCBI Taxonomy" id="306543"/>
    <lineage>
        <taxon>Bacteria</taxon>
        <taxon>Bacillati</taxon>
        <taxon>Bacillota</taxon>
        <taxon>Bacilli</taxon>
        <taxon>Bacillales</taxon>
        <taxon>Paenibacillaceae</taxon>
        <taxon>Paenibacillus</taxon>
    </lineage>
</organism>
<keyword evidence="2" id="KW-0808">Transferase</keyword>
<proteinExistence type="predicted"/>
<dbReference type="GO" id="GO:0032259">
    <property type="term" value="P:methylation"/>
    <property type="evidence" value="ECO:0007669"/>
    <property type="project" value="UniProtKB-KW"/>
</dbReference>
<dbReference type="PANTHER" id="PTHR12049:SF7">
    <property type="entry name" value="PROTEIN ARGININE METHYLTRANSFERASE NDUFAF7, MITOCHONDRIAL"/>
    <property type="match status" value="1"/>
</dbReference>
<keyword evidence="1 3" id="KW-0489">Methyltransferase</keyword>
<evidence type="ECO:0000313" key="3">
    <source>
        <dbReference type="EMBL" id="MDQ0112852.1"/>
    </source>
</evidence>
<dbReference type="InterPro" id="IPR038375">
    <property type="entry name" value="NDUFAF7_sf"/>
</dbReference>
<dbReference type="RefSeq" id="WP_307203778.1">
    <property type="nucleotide sequence ID" value="NZ_JAUSSU010000004.1"/>
</dbReference>
<evidence type="ECO:0000256" key="1">
    <source>
        <dbReference type="ARBA" id="ARBA00022603"/>
    </source>
</evidence>
<evidence type="ECO:0000313" key="4">
    <source>
        <dbReference type="Proteomes" id="UP001229346"/>
    </source>
</evidence>
<dbReference type="Proteomes" id="UP001229346">
    <property type="component" value="Unassembled WGS sequence"/>
</dbReference>
<accession>A0ABT9TZN9</accession>